<comment type="caution">
    <text evidence="1">The sequence shown here is derived from an EMBL/GenBank/DDBJ whole genome shotgun (WGS) entry which is preliminary data.</text>
</comment>
<proteinExistence type="predicted"/>
<dbReference type="RefSeq" id="XP_068363056.1">
    <property type="nucleotide sequence ID" value="XM_068491926.1"/>
</dbReference>
<evidence type="ECO:0000313" key="2">
    <source>
        <dbReference type="Proteomes" id="UP000179807"/>
    </source>
</evidence>
<dbReference type="AlphaFoldDB" id="A0A1J4KG54"/>
<name>A0A1J4KG54_9EUKA</name>
<dbReference type="VEuPathDB" id="TrichDB:TRFO_04479"/>
<accession>A0A1J4KG54</accession>
<sequence>MDSDPHQEIEKLKVQIEHIRTQFHFLLSQEDPASLKYVKEIETATEERAADVEKYRVNEEKASNMLCDGMLFQLDDEFEQAKNNISERLIDFLRFKCSVISENFPRAHDYFHDKNCEFLDTIYREKGHDPKTCDGYNVELSNQPIVPEDDLNKKIHEYNEGKNYFVKDSTLHYGNKQFGIGTSVVLSYYNNQKMPITIPCTISDINQRYIEFLVSEGKSRRVRLEALRYKICSLKRV</sequence>
<organism evidence="1 2">
    <name type="scientific">Tritrichomonas foetus</name>
    <dbReference type="NCBI Taxonomy" id="1144522"/>
    <lineage>
        <taxon>Eukaryota</taxon>
        <taxon>Metamonada</taxon>
        <taxon>Parabasalia</taxon>
        <taxon>Tritrichomonadida</taxon>
        <taxon>Tritrichomonadidae</taxon>
        <taxon>Tritrichomonas</taxon>
    </lineage>
</organism>
<dbReference type="GeneID" id="94826630"/>
<reference evidence="1" key="1">
    <citation type="submission" date="2016-10" db="EMBL/GenBank/DDBJ databases">
        <authorList>
            <person name="Benchimol M."/>
            <person name="Almeida L.G."/>
            <person name="Vasconcelos A.T."/>
            <person name="Perreira-Neves A."/>
            <person name="Rosa I.A."/>
            <person name="Tasca T."/>
            <person name="Bogo M.R."/>
            <person name="de Souza W."/>
        </authorList>
    </citation>
    <scope>NUCLEOTIDE SEQUENCE [LARGE SCALE GENOMIC DNA]</scope>
    <source>
        <strain evidence="1">K</strain>
    </source>
</reference>
<keyword evidence="2" id="KW-1185">Reference proteome</keyword>
<gene>
    <name evidence="1" type="ORF">TRFO_04479</name>
</gene>
<evidence type="ECO:0000313" key="1">
    <source>
        <dbReference type="EMBL" id="OHT09920.1"/>
    </source>
</evidence>
<dbReference type="EMBL" id="MLAK01000627">
    <property type="protein sequence ID" value="OHT09920.1"/>
    <property type="molecule type" value="Genomic_DNA"/>
</dbReference>
<protein>
    <submittedName>
        <fullName evidence="1">Uncharacterized protein</fullName>
    </submittedName>
</protein>
<dbReference type="Proteomes" id="UP000179807">
    <property type="component" value="Unassembled WGS sequence"/>
</dbReference>